<protein>
    <submittedName>
        <fullName evidence="1">Uncharacterized protein</fullName>
    </submittedName>
</protein>
<organism evidence="1">
    <name type="scientific">uncultured verrucomicrobium HF0070_15G23</name>
    <dbReference type="NCBI Taxonomy" id="723594"/>
    <lineage>
        <taxon>Bacteria</taxon>
        <taxon>Pseudomonadati</taxon>
        <taxon>Verrucomicrobiota</taxon>
        <taxon>environmental samples</taxon>
    </lineage>
</organism>
<reference evidence="1" key="1">
    <citation type="submission" date="2010-01" db="EMBL/GenBank/DDBJ databases">
        <title>Genome fragments of uncultured bacteria from the North Pacific subtropical Gyre.</title>
        <authorList>
            <person name="Pham V.D."/>
            <person name="Delong E.F."/>
        </authorList>
    </citation>
    <scope>NUCLEOTIDE SEQUENCE</scope>
</reference>
<name>E7C241_9BACT</name>
<proteinExistence type="predicted"/>
<dbReference type="EMBL" id="GU567957">
    <property type="protein sequence ID" value="ADI21515.1"/>
    <property type="molecule type" value="Genomic_DNA"/>
</dbReference>
<sequence length="174" mass="20362">MDLPSVIKDLFYTNSLPPLGPERREDSLDLTKCEELIENALEFSGTEQRDLIRSALLLWHDHLEASHEILQCLNSKDGCFLHALMHRREPDFPNAKYWLNQTGQHKAYSEIAKRSKILLEEESLPNLFTHEWNPYAMVDNVEHAKPNKQTYKTLQKIQQIEMEVFIEKIALSYP</sequence>
<evidence type="ECO:0000313" key="1">
    <source>
        <dbReference type="EMBL" id="ADI21515.1"/>
    </source>
</evidence>
<dbReference type="AlphaFoldDB" id="E7C241"/>
<accession>E7C241</accession>